<reference evidence="2 3" key="1">
    <citation type="journal article" date="2012" name="J. Bacteriol.">
        <title>Genome of Bacillus macauensis ZFHKF-1, a Long-Chain-Forming Bacterium.</title>
        <authorList>
            <person name="Cai L."/>
            <person name="Zhang T."/>
        </authorList>
    </citation>
    <scope>NUCLEOTIDE SEQUENCE [LARGE SCALE GENOMIC DNA]</scope>
    <source>
        <strain evidence="2 3">ZFHKF-1</strain>
    </source>
</reference>
<dbReference type="RefSeq" id="WP_007203297.1">
    <property type="nucleotide sequence ID" value="NZ_AKKV01000036.1"/>
</dbReference>
<dbReference type="SUPFAM" id="SSF55729">
    <property type="entry name" value="Acyl-CoA N-acyltransferases (Nat)"/>
    <property type="match status" value="1"/>
</dbReference>
<proteinExistence type="predicted"/>
<accession>I8AG12</accession>
<dbReference type="GO" id="GO:0008999">
    <property type="term" value="F:protein-N-terminal-alanine acetyltransferase activity"/>
    <property type="evidence" value="ECO:0007669"/>
    <property type="project" value="TreeGrafter"/>
</dbReference>
<dbReference type="Pfam" id="PF13302">
    <property type="entry name" value="Acetyltransf_3"/>
    <property type="match status" value="1"/>
</dbReference>
<dbReference type="EMBL" id="AKKV01000036">
    <property type="protein sequence ID" value="EIT84329.1"/>
    <property type="molecule type" value="Genomic_DNA"/>
</dbReference>
<dbReference type="GO" id="GO:1990189">
    <property type="term" value="F:protein N-terminal-serine acetyltransferase activity"/>
    <property type="evidence" value="ECO:0007669"/>
    <property type="project" value="TreeGrafter"/>
</dbReference>
<dbReference type="AlphaFoldDB" id="I8AG12"/>
<dbReference type="Proteomes" id="UP000004080">
    <property type="component" value="Unassembled WGS sequence"/>
</dbReference>
<dbReference type="InterPro" id="IPR051908">
    <property type="entry name" value="Ribosomal_N-acetyltransferase"/>
</dbReference>
<dbReference type="InterPro" id="IPR000182">
    <property type="entry name" value="GNAT_dom"/>
</dbReference>
<dbReference type="PANTHER" id="PTHR43441">
    <property type="entry name" value="RIBOSOMAL-PROTEIN-SERINE ACETYLTRANSFERASE"/>
    <property type="match status" value="1"/>
</dbReference>
<feature type="domain" description="N-acetyltransferase" evidence="1">
    <location>
        <begin position="10"/>
        <end position="172"/>
    </location>
</feature>
<dbReference type="InterPro" id="IPR016181">
    <property type="entry name" value="Acyl_CoA_acyltransferase"/>
</dbReference>
<evidence type="ECO:0000313" key="3">
    <source>
        <dbReference type="Proteomes" id="UP000004080"/>
    </source>
</evidence>
<dbReference type="eggNOG" id="COG1670">
    <property type="taxonomic scope" value="Bacteria"/>
</dbReference>
<name>I8AG12_9BACL</name>
<sequence length="188" mass="21598">MFEWKVDENVSLKLIDHHDAEALFALIQDSRAHLREWLPWLDYNTELQHTKEFIESSLVSYSKQQSVTTLMLSKGQPAGVCTLRYPFSFNQTASIGYWIAPAFTGNGIVTKASQALTNYAFLGGNVDKVEIRAAVENKKSRNVPERLGFVQEGTIRQEEWLYDHYVDIVVYGLLKSEWLQREHTKSGR</sequence>
<gene>
    <name evidence="2" type="ORF">A374_16123</name>
</gene>
<dbReference type="PANTHER" id="PTHR43441:SF12">
    <property type="entry name" value="RIBOSOMAL N-ACETYLTRANSFERASE YDAF-RELATED"/>
    <property type="match status" value="1"/>
</dbReference>
<evidence type="ECO:0000259" key="1">
    <source>
        <dbReference type="PROSITE" id="PS51186"/>
    </source>
</evidence>
<evidence type="ECO:0000313" key="2">
    <source>
        <dbReference type="EMBL" id="EIT84329.1"/>
    </source>
</evidence>
<dbReference type="PROSITE" id="PS51186">
    <property type="entry name" value="GNAT"/>
    <property type="match status" value="1"/>
</dbReference>
<dbReference type="STRING" id="1196324.A374_16123"/>
<organism evidence="2 3">
    <name type="scientific">Fictibacillus macauensis ZFHKF-1</name>
    <dbReference type="NCBI Taxonomy" id="1196324"/>
    <lineage>
        <taxon>Bacteria</taxon>
        <taxon>Bacillati</taxon>
        <taxon>Bacillota</taxon>
        <taxon>Bacilli</taxon>
        <taxon>Bacillales</taxon>
        <taxon>Fictibacillaceae</taxon>
        <taxon>Fictibacillus</taxon>
    </lineage>
</organism>
<dbReference type="GO" id="GO:0005737">
    <property type="term" value="C:cytoplasm"/>
    <property type="evidence" value="ECO:0007669"/>
    <property type="project" value="TreeGrafter"/>
</dbReference>
<comment type="caution">
    <text evidence="2">The sequence shown here is derived from an EMBL/GenBank/DDBJ whole genome shotgun (WGS) entry which is preliminary data.</text>
</comment>
<dbReference type="PATRIC" id="fig|1196324.3.peg.3297"/>
<dbReference type="Gene3D" id="3.40.630.30">
    <property type="match status" value="1"/>
</dbReference>
<keyword evidence="2" id="KW-0808">Transferase</keyword>
<keyword evidence="3" id="KW-1185">Reference proteome</keyword>
<dbReference type="OrthoDB" id="9784707at2"/>
<protein>
    <submittedName>
        <fullName evidence="2">Ribosomal-protein-serine N-acetyltransferase</fullName>
    </submittedName>
</protein>